<gene>
    <name evidence="1" type="ORF">AAD027_13340</name>
</gene>
<organism evidence="1 2">
    <name type="scientific">Pseudoxanthomonas putridarboris</name>
    <dbReference type="NCBI Taxonomy" id="752605"/>
    <lineage>
        <taxon>Bacteria</taxon>
        <taxon>Pseudomonadati</taxon>
        <taxon>Pseudomonadota</taxon>
        <taxon>Gammaproteobacteria</taxon>
        <taxon>Lysobacterales</taxon>
        <taxon>Lysobacteraceae</taxon>
        <taxon>Pseudoxanthomonas</taxon>
    </lineage>
</organism>
<dbReference type="EMBL" id="JBBWWT010000006">
    <property type="protein sequence ID" value="MEL1265343.1"/>
    <property type="molecule type" value="Genomic_DNA"/>
</dbReference>
<dbReference type="Proteomes" id="UP001459204">
    <property type="component" value="Unassembled WGS sequence"/>
</dbReference>
<dbReference type="InterPro" id="IPR011473">
    <property type="entry name" value="DUF1579"/>
</dbReference>
<protein>
    <submittedName>
        <fullName evidence="1">DUF1579 domain-containing protein</fullName>
    </submittedName>
</protein>
<evidence type="ECO:0000313" key="1">
    <source>
        <dbReference type="EMBL" id="MEL1265343.1"/>
    </source>
</evidence>
<keyword evidence="2" id="KW-1185">Reference proteome</keyword>
<comment type="caution">
    <text evidence="1">The sequence shown here is derived from an EMBL/GenBank/DDBJ whole genome shotgun (WGS) entry which is preliminary data.</text>
</comment>
<evidence type="ECO:0000313" key="2">
    <source>
        <dbReference type="Proteomes" id="UP001459204"/>
    </source>
</evidence>
<dbReference type="Pfam" id="PF07617">
    <property type="entry name" value="DUF1579"/>
    <property type="match status" value="1"/>
</dbReference>
<name>A0ABU9J292_9GAMM</name>
<proteinExistence type="predicted"/>
<accession>A0ABU9J292</accession>
<dbReference type="RefSeq" id="WP_341726519.1">
    <property type="nucleotide sequence ID" value="NZ_JBBWWT010000006.1"/>
</dbReference>
<sequence length="165" mass="18602">MGKQAFEASLAEGRHRQLARMAGEWEGRFRLWFTPDELACEAAQRGTLRSVLGGRFLLHEYESRFNDEPIEGIALYGFHLDDNEWQAAWAESFGTGTQLMSCVGPGDDPRLDVLGSYGDGQGGPRWGWRTRLEQPDDDTLVITMSNITPQGEEMLAVETRYTRSK</sequence>
<reference evidence="1 2" key="1">
    <citation type="submission" date="2024-04" db="EMBL/GenBank/DDBJ databases">
        <title>Draft genome sequence of Pseudoxanthomonas putridarboris WD12.</title>
        <authorList>
            <person name="Oh J."/>
        </authorList>
    </citation>
    <scope>NUCLEOTIDE SEQUENCE [LARGE SCALE GENOMIC DNA]</scope>
    <source>
        <strain evidence="1 2">WD12</strain>
    </source>
</reference>